<dbReference type="RefSeq" id="WP_207825520.1">
    <property type="nucleotide sequence ID" value="NZ_CP062006.1"/>
</dbReference>
<organism evidence="7 8">
    <name type="scientific">Brevundimonas pondensis</name>
    <dbReference type="NCBI Taxonomy" id="2774189"/>
    <lineage>
        <taxon>Bacteria</taxon>
        <taxon>Pseudomonadati</taxon>
        <taxon>Pseudomonadota</taxon>
        <taxon>Alphaproteobacteria</taxon>
        <taxon>Caulobacterales</taxon>
        <taxon>Caulobacteraceae</taxon>
        <taxon>Brevundimonas</taxon>
    </lineage>
</organism>
<feature type="region of interest" description="Disordered" evidence="5">
    <location>
        <begin position="45"/>
        <end position="68"/>
    </location>
</feature>
<dbReference type="Proteomes" id="UP000663942">
    <property type="component" value="Chromosome"/>
</dbReference>
<comment type="subcellular location">
    <subcellularLocation>
        <location evidence="1">Membrane</location>
        <topology evidence="1">Single-pass membrane protein</topology>
    </subcellularLocation>
</comment>
<dbReference type="SUPFAM" id="SSF74653">
    <property type="entry name" value="TolA/TonB C-terminal domain"/>
    <property type="match status" value="1"/>
</dbReference>
<proteinExistence type="predicted"/>
<dbReference type="InterPro" id="IPR037682">
    <property type="entry name" value="TonB_C"/>
</dbReference>
<evidence type="ECO:0000313" key="8">
    <source>
        <dbReference type="Proteomes" id="UP000663942"/>
    </source>
</evidence>
<gene>
    <name evidence="7" type="ORF">IFE19_02955</name>
</gene>
<dbReference type="InterPro" id="IPR006260">
    <property type="entry name" value="TonB/TolA_C"/>
</dbReference>
<protein>
    <submittedName>
        <fullName evidence="7">TonB family protein</fullName>
    </submittedName>
</protein>
<feature type="region of interest" description="Disordered" evidence="5">
    <location>
        <begin position="104"/>
        <end position="133"/>
    </location>
</feature>
<dbReference type="Pfam" id="PF13103">
    <property type="entry name" value="TonB_2"/>
    <property type="match status" value="1"/>
</dbReference>
<feature type="compositionally biased region" description="Low complexity" evidence="5">
    <location>
        <begin position="114"/>
        <end position="127"/>
    </location>
</feature>
<dbReference type="PROSITE" id="PS52015">
    <property type="entry name" value="TONB_CTD"/>
    <property type="match status" value="1"/>
</dbReference>
<evidence type="ECO:0000256" key="1">
    <source>
        <dbReference type="ARBA" id="ARBA00004167"/>
    </source>
</evidence>
<feature type="domain" description="TonB C-terminal" evidence="6">
    <location>
        <begin position="140"/>
        <end position="233"/>
    </location>
</feature>
<dbReference type="Gene3D" id="3.30.1150.10">
    <property type="match status" value="1"/>
</dbReference>
<feature type="compositionally biased region" description="Polar residues" evidence="5">
    <location>
        <begin position="53"/>
        <end position="62"/>
    </location>
</feature>
<evidence type="ECO:0000256" key="5">
    <source>
        <dbReference type="SAM" id="MobiDB-lite"/>
    </source>
</evidence>
<evidence type="ECO:0000259" key="6">
    <source>
        <dbReference type="PROSITE" id="PS52015"/>
    </source>
</evidence>
<keyword evidence="8" id="KW-1185">Reference proteome</keyword>
<keyword evidence="4" id="KW-0472">Membrane</keyword>
<reference evidence="7 8" key="1">
    <citation type="submission" date="2020-09" db="EMBL/GenBank/DDBJ databases">
        <title>Brevundimonas sp. LVF1 isolated from an oligotrophic pond in Goettingen, Germany.</title>
        <authorList>
            <person name="Friedrich I."/>
            <person name="Klassen A."/>
            <person name="Neubauer H."/>
            <person name="Schneider D."/>
            <person name="Hertel R."/>
            <person name="Daniel R."/>
        </authorList>
    </citation>
    <scope>NUCLEOTIDE SEQUENCE [LARGE SCALE GENOMIC DNA]</scope>
    <source>
        <strain evidence="7 8">LVF1</strain>
    </source>
</reference>
<dbReference type="NCBIfam" id="TIGR01352">
    <property type="entry name" value="tonB_Cterm"/>
    <property type="match status" value="1"/>
</dbReference>
<evidence type="ECO:0000256" key="3">
    <source>
        <dbReference type="ARBA" id="ARBA00022989"/>
    </source>
</evidence>
<evidence type="ECO:0000256" key="2">
    <source>
        <dbReference type="ARBA" id="ARBA00022692"/>
    </source>
</evidence>
<accession>A0ABX7SL11</accession>
<keyword evidence="2" id="KW-0812">Transmembrane</keyword>
<dbReference type="EMBL" id="CP062006">
    <property type="protein sequence ID" value="QTC88372.1"/>
    <property type="molecule type" value="Genomic_DNA"/>
</dbReference>
<evidence type="ECO:0000256" key="4">
    <source>
        <dbReference type="ARBA" id="ARBA00023136"/>
    </source>
</evidence>
<sequence>MSVLHLGVLTLVGVGLMRPVNQQGGAPVIQLSLEGPGFASEAAVARPARTGSERSQPASANNPAIAPVSDAARPGAPVLRIVSHAAAGPAVMFEPGLAGAVEPAATERGGDEPTAGASAAPSTASSSPGGGAPVVGATGVNAVDQYEAQVIAWLEQHKRHPGGIIGRTVVGFTLDRRGRLLSSSVVTSSGERRLDQVALSQLQEAAPFPRAPTGTAWRTRSFVVRLDYRSRRA</sequence>
<evidence type="ECO:0000313" key="7">
    <source>
        <dbReference type="EMBL" id="QTC88372.1"/>
    </source>
</evidence>
<keyword evidence="3" id="KW-1133">Transmembrane helix</keyword>
<name>A0ABX7SL11_9CAUL</name>